<keyword evidence="6" id="KW-1185">Reference proteome</keyword>
<proteinExistence type="predicted"/>
<gene>
    <name evidence="5" type="ORF">QY95_02098</name>
</gene>
<dbReference type="GO" id="GO:0016887">
    <property type="term" value="F:ATP hydrolysis activity"/>
    <property type="evidence" value="ECO:0007669"/>
    <property type="project" value="InterPro"/>
</dbReference>
<dbReference type="PANTHER" id="PTHR42939">
    <property type="entry name" value="ABC TRANSPORTER ATP-BINDING PROTEIN ALBC-RELATED"/>
    <property type="match status" value="1"/>
</dbReference>
<accession>A0A0F5I2W9</accession>
<dbReference type="Gene3D" id="3.40.50.300">
    <property type="entry name" value="P-loop containing nucleotide triphosphate hydrolases"/>
    <property type="match status" value="1"/>
</dbReference>
<protein>
    <submittedName>
        <fullName evidence="5">ABC transporter ATP-binding protein</fullName>
    </submittedName>
</protein>
<dbReference type="InterPro" id="IPR051782">
    <property type="entry name" value="ABC_Transporter_VariousFunc"/>
</dbReference>
<dbReference type="PANTHER" id="PTHR42939:SF1">
    <property type="entry name" value="ABC TRANSPORTER ATP-BINDING PROTEIN ALBC-RELATED"/>
    <property type="match status" value="1"/>
</dbReference>
<name>A0A0F5I2W9_BACTR</name>
<dbReference type="EMBL" id="JWIR02000037">
    <property type="protein sequence ID" value="KKB39881.1"/>
    <property type="molecule type" value="Genomic_DNA"/>
</dbReference>
<dbReference type="SMART" id="SM00382">
    <property type="entry name" value="AAA"/>
    <property type="match status" value="1"/>
</dbReference>
<evidence type="ECO:0000256" key="3">
    <source>
        <dbReference type="ARBA" id="ARBA00022840"/>
    </source>
</evidence>
<sequence length="284" mass="32582">MNRLVELEHISKAYANKSILHDVSFTIFKNQVTAILGGNGAGKSTILRIVAGLERPSSGKITYFSKGLKIGYIPERFPKHLRFTPGEYLSYVGKVSGIPDAELKKTIAHFLQRFQLDKWNRQRIMNLSKGNIQKVGIIQAILQTPELLILDEPVSGLDLHAQKELLAVIKELKEQGTSILLTYHESTVFKPIIETAYYLDKGFIAKADLTKREPIKLLEVKQIDESRVKQWDEVLYMERKADRLLLYVHVEHSDRILFRVLQLKGSIDRVITIDHTEKFNNKYI</sequence>
<feature type="domain" description="ABC transporter" evidence="4">
    <location>
        <begin position="5"/>
        <end position="226"/>
    </location>
</feature>
<dbReference type="InterPro" id="IPR003593">
    <property type="entry name" value="AAA+_ATPase"/>
</dbReference>
<evidence type="ECO:0000259" key="4">
    <source>
        <dbReference type="PROSITE" id="PS50893"/>
    </source>
</evidence>
<dbReference type="Proteomes" id="UP000031563">
    <property type="component" value="Unassembled WGS sequence"/>
</dbReference>
<dbReference type="InterPro" id="IPR017871">
    <property type="entry name" value="ABC_transporter-like_CS"/>
</dbReference>
<dbReference type="STRING" id="1221996.QY95_02098"/>
<evidence type="ECO:0000256" key="1">
    <source>
        <dbReference type="ARBA" id="ARBA00022448"/>
    </source>
</evidence>
<comment type="caution">
    <text evidence="5">The sequence shown here is derived from an EMBL/GenBank/DDBJ whole genome shotgun (WGS) entry which is preliminary data.</text>
</comment>
<keyword evidence="3 5" id="KW-0067">ATP-binding</keyword>
<dbReference type="CDD" id="cd03230">
    <property type="entry name" value="ABC_DR_subfamily_A"/>
    <property type="match status" value="1"/>
</dbReference>
<reference evidence="5" key="1">
    <citation type="submission" date="2015-02" db="EMBL/GenBank/DDBJ databases">
        <title>Genome Assembly of Bacillaceae bacterium MTCC 8252.</title>
        <authorList>
            <person name="Verma A."/>
            <person name="Khatri I."/>
            <person name="Mual P."/>
            <person name="Subramanian S."/>
            <person name="Krishnamurthi S."/>
        </authorList>
    </citation>
    <scope>NUCLEOTIDE SEQUENCE [LARGE SCALE GENOMIC DNA]</scope>
    <source>
        <strain evidence="5">MTCC 8252</strain>
    </source>
</reference>
<dbReference type="GO" id="GO:0005524">
    <property type="term" value="F:ATP binding"/>
    <property type="evidence" value="ECO:0007669"/>
    <property type="project" value="UniProtKB-KW"/>
</dbReference>
<keyword evidence="1" id="KW-0813">Transport</keyword>
<dbReference type="PROSITE" id="PS50893">
    <property type="entry name" value="ABC_TRANSPORTER_2"/>
    <property type="match status" value="1"/>
</dbReference>
<evidence type="ECO:0000313" key="5">
    <source>
        <dbReference type="EMBL" id="KKB39881.1"/>
    </source>
</evidence>
<dbReference type="Pfam" id="PF00005">
    <property type="entry name" value="ABC_tran"/>
    <property type="match status" value="1"/>
</dbReference>
<dbReference type="RefSeq" id="WP_052725884.1">
    <property type="nucleotide sequence ID" value="NZ_JWIR02000037.1"/>
</dbReference>
<dbReference type="OrthoDB" id="2290519at2"/>
<dbReference type="SUPFAM" id="SSF52540">
    <property type="entry name" value="P-loop containing nucleoside triphosphate hydrolases"/>
    <property type="match status" value="1"/>
</dbReference>
<dbReference type="InterPro" id="IPR027417">
    <property type="entry name" value="P-loop_NTPase"/>
</dbReference>
<organism evidence="5 6">
    <name type="scientific">Bacillus thermotolerans</name>
    <name type="common">Quasibacillus thermotolerans</name>
    <dbReference type="NCBI Taxonomy" id="1221996"/>
    <lineage>
        <taxon>Bacteria</taxon>
        <taxon>Bacillati</taxon>
        <taxon>Bacillota</taxon>
        <taxon>Bacilli</taxon>
        <taxon>Bacillales</taxon>
        <taxon>Bacillaceae</taxon>
        <taxon>Bacillus</taxon>
    </lineage>
</organism>
<evidence type="ECO:0000313" key="6">
    <source>
        <dbReference type="Proteomes" id="UP000031563"/>
    </source>
</evidence>
<evidence type="ECO:0000256" key="2">
    <source>
        <dbReference type="ARBA" id="ARBA00022741"/>
    </source>
</evidence>
<dbReference type="InterPro" id="IPR003439">
    <property type="entry name" value="ABC_transporter-like_ATP-bd"/>
</dbReference>
<dbReference type="PROSITE" id="PS00211">
    <property type="entry name" value="ABC_TRANSPORTER_1"/>
    <property type="match status" value="1"/>
</dbReference>
<keyword evidence="2" id="KW-0547">Nucleotide-binding</keyword>
<dbReference type="AlphaFoldDB" id="A0A0F5I2W9"/>